<proteinExistence type="inferred from homology"/>
<dbReference type="InterPro" id="IPR004095">
    <property type="entry name" value="TGS"/>
</dbReference>
<dbReference type="InterPro" id="IPR012676">
    <property type="entry name" value="TGS-like"/>
</dbReference>
<dbReference type="FunFam" id="1.10.3210.10:FF:000001">
    <property type="entry name" value="GTP pyrophosphokinase RelA"/>
    <property type="match status" value="1"/>
</dbReference>
<evidence type="ECO:0000259" key="2">
    <source>
        <dbReference type="PROSITE" id="PS51831"/>
    </source>
</evidence>
<dbReference type="InterPro" id="IPR006674">
    <property type="entry name" value="HD_domain"/>
</dbReference>
<dbReference type="FunFam" id="3.10.20.30:FF:000002">
    <property type="entry name" value="GTP pyrophosphokinase (RelA/SpoT)"/>
    <property type="match status" value="1"/>
</dbReference>
<dbReference type="CDD" id="cd01668">
    <property type="entry name" value="TGS_RSH"/>
    <property type="match status" value="1"/>
</dbReference>
<gene>
    <name evidence="4" type="ORF">A2920_03295</name>
</gene>
<dbReference type="PANTHER" id="PTHR21262:SF31">
    <property type="entry name" value="GTP PYROPHOSPHOKINASE"/>
    <property type="match status" value="1"/>
</dbReference>
<evidence type="ECO:0008006" key="6">
    <source>
        <dbReference type="Google" id="ProtNLM"/>
    </source>
</evidence>
<dbReference type="Pfam" id="PF02824">
    <property type="entry name" value="TGS"/>
    <property type="match status" value="1"/>
</dbReference>
<dbReference type="GO" id="GO:0015969">
    <property type="term" value="P:guanosine tetraphosphate metabolic process"/>
    <property type="evidence" value="ECO:0007669"/>
    <property type="project" value="InterPro"/>
</dbReference>
<comment type="caution">
    <text evidence="4">The sequence shown here is derived from an EMBL/GenBank/DDBJ whole genome shotgun (WGS) entry which is preliminary data.</text>
</comment>
<protein>
    <recommendedName>
        <fullName evidence="6">TGS domain-containing protein</fullName>
    </recommendedName>
</protein>
<dbReference type="InterPro" id="IPR003607">
    <property type="entry name" value="HD/PDEase_dom"/>
</dbReference>
<sequence length="509" mass="58095">MISAKEIIGLIDSPSREDILLVESAYEFAEKAHERHERFSGEPYFIHLTETAKILAEYGMSATTIAAGLLHDSIEDTEVTEEMLKEKFGPEILFLIDGVTKLGQLKYRGSDRHNESLRKLFVAMSEDIRVLMIKLADRLHNMRTLFHVPKEKQKRIAAETLEIYAPIAYRLGIRKLSRELEDLAFPYVYPAEAKRLKELTRERYDKNLEGLEKFLKSVKKALAKEGITKVRTEYRVKGLYSLHKKLLIKKKDPDQVFDVLALRIIVPQITDCYQILGIIHGIWRPLPGRIKDYIAFPKPNGYQALQTTVFTGDGSIVEVQIKTEEMHRHAEYGIASHMSYKLGNVAGKVPESLQWIKHLLPKQLSKDTASVTSKTFSKNKDVPQWIKEIVEHHNIEDDNEKFREGLRSDFFEHRIFVFSPKGDVVDLPRASTPVDFAYSIHSDIGNHMAGAKVNGKLVSLDTALHNGDIVDITTKTGAKPSTKWLEYAKTTSAKHKIRSAVHKRENKKN</sequence>
<organism evidence="4 5">
    <name type="scientific">Candidatus Zambryskibacteria bacterium RIFCSPLOWO2_01_FULL_43_17</name>
    <dbReference type="NCBI Taxonomy" id="1802760"/>
    <lineage>
        <taxon>Bacteria</taxon>
        <taxon>Candidatus Zambryskiibacteriota</taxon>
    </lineage>
</organism>
<dbReference type="Proteomes" id="UP000179283">
    <property type="component" value="Unassembled WGS sequence"/>
</dbReference>
<evidence type="ECO:0000256" key="1">
    <source>
        <dbReference type="ARBA" id="ARBA00007476"/>
    </source>
</evidence>
<dbReference type="SUPFAM" id="SSF81301">
    <property type="entry name" value="Nucleotidyltransferase"/>
    <property type="match status" value="1"/>
</dbReference>
<dbReference type="Gene3D" id="1.10.3210.10">
    <property type="entry name" value="Hypothetical protein af1432"/>
    <property type="match status" value="1"/>
</dbReference>
<dbReference type="Pfam" id="PF13328">
    <property type="entry name" value="HD_4"/>
    <property type="match status" value="1"/>
</dbReference>
<dbReference type="InterPro" id="IPR012675">
    <property type="entry name" value="Beta-grasp_dom_sf"/>
</dbReference>
<accession>A0A1G2U488</accession>
<feature type="domain" description="HD" evidence="2">
    <location>
        <begin position="44"/>
        <end position="142"/>
    </location>
</feature>
<dbReference type="PROSITE" id="PS51880">
    <property type="entry name" value="TGS"/>
    <property type="match status" value="1"/>
</dbReference>
<dbReference type="InterPro" id="IPR007685">
    <property type="entry name" value="RelA_SpoT"/>
</dbReference>
<dbReference type="SUPFAM" id="SSF109604">
    <property type="entry name" value="HD-domain/PDEase-like"/>
    <property type="match status" value="1"/>
</dbReference>
<dbReference type="SMART" id="SM00471">
    <property type="entry name" value="HDc"/>
    <property type="match status" value="1"/>
</dbReference>
<dbReference type="PROSITE" id="PS51831">
    <property type="entry name" value="HD"/>
    <property type="match status" value="1"/>
</dbReference>
<name>A0A1G2U488_9BACT</name>
<comment type="similarity">
    <text evidence="1">Belongs to the RelA/SpoT family.</text>
</comment>
<dbReference type="SUPFAM" id="SSF81271">
    <property type="entry name" value="TGS-like"/>
    <property type="match status" value="1"/>
</dbReference>
<dbReference type="PANTHER" id="PTHR21262">
    <property type="entry name" value="GUANOSINE-3',5'-BIS DIPHOSPHATE 3'-PYROPHOSPHOHYDROLASE"/>
    <property type="match status" value="1"/>
</dbReference>
<dbReference type="CDD" id="cd05399">
    <property type="entry name" value="NT_Rel-Spo_like"/>
    <property type="match status" value="1"/>
</dbReference>
<dbReference type="Gene3D" id="3.10.20.30">
    <property type="match status" value="1"/>
</dbReference>
<dbReference type="InterPro" id="IPR033655">
    <property type="entry name" value="TGS_RelA/SpoT"/>
</dbReference>
<dbReference type="EMBL" id="MHWD01000011">
    <property type="protein sequence ID" value="OHB04306.1"/>
    <property type="molecule type" value="Genomic_DNA"/>
</dbReference>
<evidence type="ECO:0000313" key="5">
    <source>
        <dbReference type="Proteomes" id="UP000179283"/>
    </source>
</evidence>
<evidence type="ECO:0000313" key="4">
    <source>
        <dbReference type="EMBL" id="OHB04306.1"/>
    </source>
</evidence>
<dbReference type="InterPro" id="IPR043519">
    <property type="entry name" value="NT_sf"/>
</dbReference>
<feature type="domain" description="TGS" evidence="3">
    <location>
        <begin position="413"/>
        <end position="474"/>
    </location>
</feature>
<dbReference type="Gene3D" id="3.30.460.10">
    <property type="entry name" value="Beta Polymerase, domain 2"/>
    <property type="match status" value="1"/>
</dbReference>
<dbReference type="GO" id="GO:0005886">
    <property type="term" value="C:plasma membrane"/>
    <property type="evidence" value="ECO:0007669"/>
    <property type="project" value="TreeGrafter"/>
</dbReference>
<dbReference type="CDD" id="cd00077">
    <property type="entry name" value="HDc"/>
    <property type="match status" value="1"/>
</dbReference>
<dbReference type="Pfam" id="PF04607">
    <property type="entry name" value="RelA_SpoT"/>
    <property type="match status" value="1"/>
</dbReference>
<reference evidence="4 5" key="1">
    <citation type="journal article" date="2016" name="Nat. Commun.">
        <title>Thousands of microbial genomes shed light on interconnected biogeochemical processes in an aquifer system.</title>
        <authorList>
            <person name="Anantharaman K."/>
            <person name="Brown C.T."/>
            <person name="Hug L.A."/>
            <person name="Sharon I."/>
            <person name="Castelle C.J."/>
            <person name="Probst A.J."/>
            <person name="Thomas B.C."/>
            <person name="Singh A."/>
            <person name="Wilkins M.J."/>
            <person name="Karaoz U."/>
            <person name="Brodie E.L."/>
            <person name="Williams K.H."/>
            <person name="Hubbard S.S."/>
            <person name="Banfield J.F."/>
        </authorList>
    </citation>
    <scope>NUCLEOTIDE SEQUENCE [LARGE SCALE GENOMIC DNA]</scope>
</reference>
<dbReference type="SMART" id="SM00954">
    <property type="entry name" value="RelA_SpoT"/>
    <property type="match status" value="1"/>
</dbReference>
<dbReference type="AlphaFoldDB" id="A0A1G2U488"/>
<evidence type="ECO:0000259" key="3">
    <source>
        <dbReference type="PROSITE" id="PS51880"/>
    </source>
</evidence>